<reference evidence="2 3" key="1">
    <citation type="submission" date="2024-04" db="EMBL/GenBank/DDBJ databases">
        <title>Phyllosticta paracitricarpa is synonymous to the EU quarantine fungus P. citricarpa based on phylogenomic analyses.</title>
        <authorList>
            <consortium name="Lawrence Berkeley National Laboratory"/>
            <person name="Van Ingen-Buijs V.A."/>
            <person name="Van Westerhoven A.C."/>
            <person name="Haridas S."/>
            <person name="Skiadas P."/>
            <person name="Martin F."/>
            <person name="Groenewald J.Z."/>
            <person name="Crous P.W."/>
            <person name="Seidl M.F."/>
        </authorList>
    </citation>
    <scope>NUCLEOTIDE SEQUENCE [LARGE SCALE GENOMIC DNA]</scope>
    <source>
        <strain evidence="2 3">CBS 123374</strain>
    </source>
</reference>
<feature type="compositionally biased region" description="Pro residues" evidence="1">
    <location>
        <begin position="133"/>
        <end position="144"/>
    </location>
</feature>
<feature type="region of interest" description="Disordered" evidence="1">
    <location>
        <begin position="80"/>
        <end position="223"/>
    </location>
</feature>
<feature type="region of interest" description="Disordered" evidence="1">
    <location>
        <begin position="247"/>
        <end position="346"/>
    </location>
</feature>
<dbReference type="EMBL" id="JBBWRZ010000005">
    <property type="protein sequence ID" value="KAK8235640.1"/>
    <property type="molecule type" value="Genomic_DNA"/>
</dbReference>
<feature type="compositionally biased region" description="Basic and acidic residues" evidence="1">
    <location>
        <begin position="326"/>
        <end position="338"/>
    </location>
</feature>
<accession>A0ABR1YQC3</accession>
<proteinExistence type="predicted"/>
<evidence type="ECO:0000313" key="2">
    <source>
        <dbReference type="EMBL" id="KAK8235640.1"/>
    </source>
</evidence>
<feature type="region of interest" description="Disordered" evidence="1">
    <location>
        <begin position="1"/>
        <end position="41"/>
    </location>
</feature>
<keyword evidence="3" id="KW-1185">Reference proteome</keyword>
<comment type="caution">
    <text evidence="2">The sequence shown here is derived from an EMBL/GenBank/DDBJ whole genome shotgun (WGS) entry which is preliminary data.</text>
</comment>
<feature type="compositionally biased region" description="Basic and acidic residues" evidence="1">
    <location>
        <begin position="98"/>
        <end position="107"/>
    </location>
</feature>
<evidence type="ECO:0000313" key="3">
    <source>
        <dbReference type="Proteomes" id="UP001492380"/>
    </source>
</evidence>
<feature type="compositionally biased region" description="Pro residues" evidence="1">
    <location>
        <begin position="302"/>
        <end position="312"/>
    </location>
</feature>
<feature type="compositionally biased region" description="Polar residues" evidence="1">
    <location>
        <begin position="211"/>
        <end position="223"/>
    </location>
</feature>
<organism evidence="2 3">
    <name type="scientific">Phyllosticta capitalensis</name>
    <dbReference type="NCBI Taxonomy" id="121624"/>
    <lineage>
        <taxon>Eukaryota</taxon>
        <taxon>Fungi</taxon>
        <taxon>Dikarya</taxon>
        <taxon>Ascomycota</taxon>
        <taxon>Pezizomycotina</taxon>
        <taxon>Dothideomycetes</taxon>
        <taxon>Dothideomycetes incertae sedis</taxon>
        <taxon>Botryosphaeriales</taxon>
        <taxon>Phyllostictaceae</taxon>
        <taxon>Phyllosticta</taxon>
    </lineage>
</organism>
<feature type="compositionally biased region" description="Low complexity" evidence="1">
    <location>
        <begin position="287"/>
        <end position="301"/>
    </location>
</feature>
<evidence type="ECO:0000256" key="1">
    <source>
        <dbReference type="SAM" id="MobiDB-lite"/>
    </source>
</evidence>
<feature type="compositionally biased region" description="Polar residues" evidence="1">
    <location>
        <begin position="21"/>
        <end position="36"/>
    </location>
</feature>
<gene>
    <name evidence="2" type="ORF">HDK90DRAFT_465977</name>
</gene>
<feature type="compositionally biased region" description="Polar residues" evidence="1">
    <location>
        <begin position="175"/>
        <end position="185"/>
    </location>
</feature>
<feature type="compositionally biased region" description="Low complexity" evidence="1">
    <location>
        <begin position="145"/>
        <end position="156"/>
    </location>
</feature>
<protein>
    <submittedName>
        <fullName evidence="2">Uncharacterized protein</fullName>
    </submittedName>
</protein>
<name>A0ABR1YQC3_9PEZI</name>
<dbReference type="Proteomes" id="UP001492380">
    <property type="component" value="Unassembled WGS sequence"/>
</dbReference>
<sequence>MPPQRTSKGRPAGSKSKPFTGYSSSPERVYQPSSKYYTHRPTEAARYPAVTWSSSKPGASLASIAPYCSPTSPLPFSIYNFMPPTSKAPVQSPSFEKGASDRGKPPKEAIGSGNSMAFVFPQSLPRAEDGQPLPKPMRPPPQPQPKSKQLKPSQGQDLYHCPDCSLPGAVPAHAVSTSKQQPQKQNEFEQEIKQQPPPVYDVSPDGDWIQATGSPDSASDSESTCACSVACDCFDDAVTVAADDGTQEAGDVDADYCRCSDSASSSGDWVDVAPSHPQGERGQEQDPPSSRGGPSSLSRSSPQPPPPPPPSPSGRRRRHHGGSAEARSEDVEMRREPESSWSGGCC</sequence>